<proteinExistence type="predicted"/>
<dbReference type="EMBL" id="JAKREW010000001">
    <property type="protein sequence ID" value="MCG7503403.1"/>
    <property type="molecule type" value="Genomic_DNA"/>
</dbReference>
<keyword evidence="1" id="KW-0732">Signal</keyword>
<reference evidence="2 3" key="1">
    <citation type="submission" date="2022-02" db="EMBL/GenBank/DDBJ databases">
        <title>Draft genome sequence of Mezorhizobium retamae strain IRAMC:0171 isolated from Retama raetam nodules.</title>
        <authorList>
            <person name="Bengaied R."/>
            <person name="Sbissi I."/>
            <person name="Huber K."/>
            <person name="Ghodbane F."/>
            <person name="Nouioui I."/>
            <person name="Tarhouni M."/>
            <person name="Gtari M."/>
        </authorList>
    </citation>
    <scope>NUCLEOTIDE SEQUENCE [LARGE SCALE GENOMIC DNA]</scope>
    <source>
        <strain evidence="2 3">IRAMC:0171</strain>
    </source>
</reference>
<dbReference type="Proteomes" id="UP001201701">
    <property type="component" value="Unassembled WGS sequence"/>
</dbReference>
<name>A0ABS9Q7K0_9HYPH</name>
<evidence type="ECO:0000313" key="3">
    <source>
        <dbReference type="Proteomes" id="UP001201701"/>
    </source>
</evidence>
<sequence length="174" mass="18269">MARSVEGLRPLVGVVLLAFGCNSAQADDAVDRWRFGSTPDGSITASVSADSILAIGSGALGYRPVLTIACRPDGEPQWSEWLQLNDGVAVADTITVAVSVDRGENVKEDWSVSNGSRTLIRPGTDAVSRLASAKHLRLSWRFGVITGRANADFFLAGAAAAIDRLAAECKIATP</sequence>
<dbReference type="PROSITE" id="PS51257">
    <property type="entry name" value="PROKAR_LIPOPROTEIN"/>
    <property type="match status" value="1"/>
</dbReference>
<organism evidence="2 3">
    <name type="scientific">Mesorhizobium retamae</name>
    <dbReference type="NCBI Taxonomy" id="2912854"/>
    <lineage>
        <taxon>Bacteria</taxon>
        <taxon>Pseudomonadati</taxon>
        <taxon>Pseudomonadota</taxon>
        <taxon>Alphaproteobacteria</taxon>
        <taxon>Hyphomicrobiales</taxon>
        <taxon>Phyllobacteriaceae</taxon>
        <taxon>Mesorhizobium</taxon>
    </lineage>
</organism>
<accession>A0ABS9Q7K0</accession>
<evidence type="ECO:0000313" key="2">
    <source>
        <dbReference type="EMBL" id="MCG7503403.1"/>
    </source>
</evidence>
<dbReference type="RefSeq" id="WP_239360404.1">
    <property type="nucleotide sequence ID" value="NZ_JAKREW010000001.1"/>
</dbReference>
<gene>
    <name evidence="2" type="ORF">L4923_00065</name>
</gene>
<comment type="caution">
    <text evidence="2">The sequence shown here is derived from an EMBL/GenBank/DDBJ whole genome shotgun (WGS) entry which is preliminary data.</text>
</comment>
<feature type="signal peptide" evidence="1">
    <location>
        <begin position="1"/>
        <end position="26"/>
    </location>
</feature>
<evidence type="ECO:0000256" key="1">
    <source>
        <dbReference type="SAM" id="SignalP"/>
    </source>
</evidence>
<keyword evidence="3" id="KW-1185">Reference proteome</keyword>
<protein>
    <submittedName>
        <fullName evidence="2">Uncharacterized protein</fullName>
    </submittedName>
</protein>
<feature type="chain" id="PRO_5047174563" evidence="1">
    <location>
        <begin position="27"/>
        <end position="174"/>
    </location>
</feature>